<dbReference type="InterPro" id="IPR007502">
    <property type="entry name" value="Helicase-assoc_dom"/>
</dbReference>
<keyword evidence="3" id="KW-0747">Spliceosome</keyword>
<feature type="region of interest" description="Disordered" evidence="16">
    <location>
        <begin position="518"/>
        <end position="557"/>
    </location>
</feature>
<evidence type="ECO:0000256" key="14">
    <source>
        <dbReference type="ARBA" id="ARBA00072916"/>
    </source>
</evidence>
<dbReference type="FunFam" id="1.20.120.1080:FF:000001">
    <property type="entry name" value="Pre-mRNA-splicing factor ATP-dependent RNA helicase"/>
    <property type="match status" value="1"/>
</dbReference>
<dbReference type="GO" id="GO:0003723">
    <property type="term" value="F:RNA binding"/>
    <property type="evidence" value="ECO:0007669"/>
    <property type="project" value="TreeGrafter"/>
</dbReference>
<dbReference type="PROSITE" id="PS00690">
    <property type="entry name" value="DEAH_ATP_HELICASE"/>
    <property type="match status" value="1"/>
</dbReference>
<feature type="compositionally biased region" description="Pro residues" evidence="16">
    <location>
        <begin position="30"/>
        <end position="41"/>
    </location>
</feature>
<evidence type="ECO:0000256" key="3">
    <source>
        <dbReference type="ARBA" id="ARBA00022728"/>
    </source>
</evidence>
<dbReference type="InterPro" id="IPR003029">
    <property type="entry name" value="S1_domain"/>
</dbReference>
<dbReference type="Gene3D" id="1.20.120.1080">
    <property type="match status" value="1"/>
</dbReference>
<reference evidence="19" key="2">
    <citation type="submission" date="2025-08" db="UniProtKB">
        <authorList>
            <consortium name="Ensembl"/>
        </authorList>
    </citation>
    <scope>IDENTIFICATION</scope>
</reference>
<evidence type="ECO:0000256" key="11">
    <source>
        <dbReference type="ARBA" id="ARBA00055711"/>
    </source>
</evidence>
<evidence type="ECO:0000256" key="1">
    <source>
        <dbReference type="ARBA" id="ARBA00012552"/>
    </source>
</evidence>
<dbReference type="Gene3D" id="2.40.50.140">
    <property type="entry name" value="Nucleic acid-binding proteins"/>
    <property type="match status" value="1"/>
</dbReference>
<dbReference type="SUPFAM" id="SSF50249">
    <property type="entry name" value="Nucleic acid-binding proteins"/>
    <property type="match status" value="1"/>
</dbReference>
<dbReference type="InterPro" id="IPR012340">
    <property type="entry name" value="NA-bd_OB-fold"/>
</dbReference>
<evidence type="ECO:0000259" key="18">
    <source>
        <dbReference type="PROSITE" id="PS51194"/>
    </source>
</evidence>
<dbReference type="Proteomes" id="UP000694556">
    <property type="component" value="Chromosome 28"/>
</dbReference>
<reference evidence="19" key="1">
    <citation type="submission" date="2018-09" db="EMBL/GenBank/DDBJ databases">
        <title>Common duck and Muscovy duck high density SNP chip.</title>
        <authorList>
            <person name="Vignal A."/>
            <person name="Thebault N."/>
            <person name="Warren W.C."/>
        </authorList>
    </citation>
    <scope>NUCLEOTIDE SEQUENCE [LARGE SCALE GENOMIC DNA]</scope>
</reference>
<dbReference type="Pfam" id="PF00575">
    <property type="entry name" value="S1"/>
    <property type="match status" value="1"/>
</dbReference>
<keyword evidence="2" id="KW-0507">mRNA processing</keyword>
<dbReference type="EC" id="3.6.4.13" evidence="1"/>
<dbReference type="InterPro" id="IPR049588">
    <property type="entry name" value="DHX8_GH2-like"/>
</dbReference>
<dbReference type="Pfam" id="PF07717">
    <property type="entry name" value="OB_NTP_bind"/>
    <property type="match status" value="1"/>
</dbReference>
<dbReference type="InterPro" id="IPR002464">
    <property type="entry name" value="DNA/RNA_helicase_DEAH_CS"/>
</dbReference>
<keyword evidence="5" id="KW-0378">Hydrolase</keyword>
<dbReference type="InterPro" id="IPR027417">
    <property type="entry name" value="P-loop_NTPase"/>
</dbReference>
<keyword evidence="7" id="KW-0067">ATP-binding</keyword>
<dbReference type="GO" id="GO:0005524">
    <property type="term" value="F:ATP binding"/>
    <property type="evidence" value="ECO:0007669"/>
    <property type="project" value="UniProtKB-KW"/>
</dbReference>
<feature type="region of interest" description="Disordered" evidence="16">
    <location>
        <begin position="386"/>
        <end position="450"/>
    </location>
</feature>
<keyword evidence="8" id="KW-0508">mRNA splicing</keyword>
<evidence type="ECO:0000256" key="16">
    <source>
        <dbReference type="SAM" id="MobiDB-lite"/>
    </source>
</evidence>
<evidence type="ECO:0000256" key="6">
    <source>
        <dbReference type="ARBA" id="ARBA00022806"/>
    </source>
</evidence>
<dbReference type="Pfam" id="PF21010">
    <property type="entry name" value="HA2_C"/>
    <property type="match status" value="1"/>
</dbReference>
<dbReference type="Pfam" id="PF04408">
    <property type="entry name" value="WHD_HA2"/>
    <property type="match status" value="1"/>
</dbReference>
<dbReference type="Gene3D" id="3.40.50.300">
    <property type="entry name" value="P-loop containing nucleotide triphosphate hydrolases"/>
    <property type="match status" value="2"/>
</dbReference>
<evidence type="ECO:0000256" key="13">
    <source>
        <dbReference type="ARBA" id="ARBA00062733"/>
    </source>
</evidence>
<dbReference type="InterPro" id="IPR011709">
    <property type="entry name" value="DEAD-box_helicase_OB_fold"/>
</dbReference>
<accession>A0A8C3BK30</accession>
<feature type="compositionally biased region" description="Low complexity" evidence="16">
    <location>
        <begin position="1"/>
        <end position="13"/>
    </location>
</feature>
<dbReference type="GO" id="GO:0071013">
    <property type="term" value="C:catalytic step 2 spliceosome"/>
    <property type="evidence" value="ECO:0007669"/>
    <property type="project" value="TreeGrafter"/>
</dbReference>
<feature type="compositionally biased region" description="Basic and acidic residues" evidence="16">
    <location>
        <begin position="545"/>
        <end position="554"/>
    </location>
</feature>
<feature type="compositionally biased region" description="Basic residues" evidence="16">
    <location>
        <begin position="401"/>
        <end position="413"/>
    </location>
</feature>
<dbReference type="CDD" id="cd18791">
    <property type="entry name" value="SF2_C_RHA"/>
    <property type="match status" value="1"/>
</dbReference>
<comment type="function">
    <text evidence="11">Involved in pre-mRNA splicing as component of the spliceosome. Facilitates nuclear export of spliced mRNA by releasing the RNA from the spliceosome.</text>
</comment>
<dbReference type="GO" id="GO:0016787">
    <property type="term" value="F:hydrolase activity"/>
    <property type="evidence" value="ECO:0007669"/>
    <property type="project" value="UniProtKB-KW"/>
</dbReference>
<name>A0A8C3BK30_CAIMO</name>
<dbReference type="Pfam" id="PF00271">
    <property type="entry name" value="Helicase_C"/>
    <property type="match status" value="1"/>
</dbReference>
<evidence type="ECO:0000256" key="12">
    <source>
        <dbReference type="ARBA" id="ARBA00060756"/>
    </source>
</evidence>
<evidence type="ECO:0000256" key="8">
    <source>
        <dbReference type="ARBA" id="ARBA00023187"/>
    </source>
</evidence>
<evidence type="ECO:0000313" key="19">
    <source>
        <dbReference type="Ensembl" id="ENSCMMP00000007593.1"/>
    </source>
</evidence>
<feature type="domain" description="Helicase C-terminal" evidence="18">
    <location>
        <begin position="837"/>
        <end position="1017"/>
    </location>
</feature>
<dbReference type="SMART" id="SM00490">
    <property type="entry name" value="HELICc"/>
    <property type="match status" value="1"/>
</dbReference>
<feature type="compositionally biased region" description="Basic and acidic residues" evidence="16">
    <location>
        <begin position="15"/>
        <end position="26"/>
    </location>
</feature>
<comment type="similarity">
    <text evidence="12">Belongs to the DEAD box helicase family. DEAH subfamily. DDX8/PRP22 sub-subfamily.</text>
</comment>
<keyword evidence="4" id="KW-0547">Nucleotide-binding</keyword>
<evidence type="ECO:0000256" key="9">
    <source>
        <dbReference type="ARBA" id="ARBA00023242"/>
    </source>
</evidence>
<evidence type="ECO:0000256" key="15">
    <source>
        <dbReference type="ARBA" id="ARBA00076211"/>
    </source>
</evidence>
<keyword evidence="9" id="KW-0539">Nucleus</keyword>
<comment type="subunit">
    <text evidence="13">Identified in the spliceosome C complex. Interacts with ARRB2; the interaction is detected in the nucleus upon OR1D2 stimulation. Interacts with SRRM2. Interacts with CACTIN.</text>
</comment>
<feature type="domain" description="S1 motif" evidence="17">
    <location>
        <begin position="448"/>
        <end position="519"/>
    </location>
</feature>
<feature type="compositionally biased region" description="Low complexity" evidence="16">
    <location>
        <begin position="46"/>
        <end position="71"/>
    </location>
</feature>
<dbReference type="SUPFAM" id="SSF52540">
    <property type="entry name" value="P-loop containing nucleoside triphosphate hydrolases"/>
    <property type="match status" value="1"/>
</dbReference>
<dbReference type="Ensembl" id="ENSCMMT00000008383.1">
    <property type="protein sequence ID" value="ENSCMMP00000007593.1"/>
    <property type="gene ID" value="ENSCMMG00000003969.1"/>
</dbReference>
<dbReference type="FunFam" id="3.40.50.300:FF:000101">
    <property type="entry name" value="Pre-mRNA-splicing factor ATP-dependent RNA helicase"/>
    <property type="match status" value="1"/>
</dbReference>
<keyword evidence="6" id="KW-0347">Helicase</keyword>
<dbReference type="InterPro" id="IPR001650">
    <property type="entry name" value="Helicase_C-like"/>
</dbReference>
<dbReference type="GO" id="GO:0000390">
    <property type="term" value="P:spliceosomal complex disassembly"/>
    <property type="evidence" value="ECO:0007669"/>
    <property type="project" value="TreeGrafter"/>
</dbReference>
<evidence type="ECO:0000256" key="4">
    <source>
        <dbReference type="ARBA" id="ARBA00022741"/>
    </source>
</evidence>
<feature type="compositionally biased region" description="Pro residues" evidence="16">
    <location>
        <begin position="88"/>
        <end position="99"/>
    </location>
</feature>
<feature type="compositionally biased region" description="Basic and acidic residues" evidence="16">
    <location>
        <begin position="414"/>
        <end position="442"/>
    </location>
</feature>
<dbReference type="InterPro" id="IPR048333">
    <property type="entry name" value="HA2_WH"/>
</dbReference>
<dbReference type="PROSITE" id="PS50126">
    <property type="entry name" value="S1"/>
    <property type="match status" value="1"/>
</dbReference>
<dbReference type="PANTHER" id="PTHR18934">
    <property type="entry name" value="ATP-DEPENDENT RNA HELICASE"/>
    <property type="match status" value="1"/>
</dbReference>
<dbReference type="CDD" id="cd21691">
    <property type="entry name" value="GH2-like_DHX8"/>
    <property type="match status" value="1"/>
</dbReference>
<dbReference type="InterPro" id="IPR049621">
    <property type="entry name" value="S1_DHX8_helicase"/>
</dbReference>
<dbReference type="SMART" id="SM00316">
    <property type="entry name" value="S1"/>
    <property type="match status" value="1"/>
</dbReference>
<organism evidence="19 20">
    <name type="scientific">Cairina moschata</name>
    <name type="common">Muscovy duck</name>
    <dbReference type="NCBI Taxonomy" id="8855"/>
    <lineage>
        <taxon>Eukaryota</taxon>
        <taxon>Metazoa</taxon>
        <taxon>Chordata</taxon>
        <taxon>Craniata</taxon>
        <taxon>Vertebrata</taxon>
        <taxon>Euteleostomi</taxon>
        <taxon>Archelosauria</taxon>
        <taxon>Archosauria</taxon>
        <taxon>Dinosauria</taxon>
        <taxon>Saurischia</taxon>
        <taxon>Theropoda</taxon>
        <taxon>Coelurosauria</taxon>
        <taxon>Aves</taxon>
        <taxon>Neognathae</taxon>
        <taxon>Galloanserae</taxon>
        <taxon>Anseriformes</taxon>
        <taxon>Anatidae</taxon>
        <taxon>Anatinae</taxon>
        <taxon>Cairina</taxon>
    </lineage>
</organism>
<keyword evidence="20" id="KW-1185">Reference proteome</keyword>
<dbReference type="CDD" id="cd05684">
    <property type="entry name" value="S1_DHX8_helicase"/>
    <property type="match status" value="1"/>
</dbReference>
<dbReference type="FunFam" id="2.40.50.140:FF:000061">
    <property type="entry name" value="ATP-dependent RNA helicase DHX8"/>
    <property type="match status" value="1"/>
</dbReference>
<comment type="catalytic activity">
    <reaction evidence="10">
        <text>ATP + H2O = ADP + phosphate + H(+)</text>
        <dbReference type="Rhea" id="RHEA:13065"/>
        <dbReference type="ChEBI" id="CHEBI:15377"/>
        <dbReference type="ChEBI" id="CHEBI:15378"/>
        <dbReference type="ChEBI" id="CHEBI:30616"/>
        <dbReference type="ChEBI" id="CHEBI:43474"/>
        <dbReference type="ChEBI" id="CHEBI:456216"/>
        <dbReference type="EC" id="3.6.4.13"/>
    </reaction>
</comment>
<evidence type="ECO:0000256" key="2">
    <source>
        <dbReference type="ARBA" id="ARBA00022664"/>
    </source>
</evidence>
<reference evidence="19" key="3">
    <citation type="submission" date="2025-09" db="UniProtKB">
        <authorList>
            <consortium name="Ensembl"/>
        </authorList>
    </citation>
    <scope>IDENTIFICATION</scope>
</reference>
<evidence type="ECO:0000256" key="5">
    <source>
        <dbReference type="ARBA" id="ARBA00022801"/>
    </source>
</evidence>
<dbReference type="PANTHER" id="PTHR18934:SF85">
    <property type="entry name" value="ATP-DEPENDENT RNA HELICASE DHX8"/>
    <property type="match status" value="1"/>
</dbReference>
<dbReference type="PROSITE" id="PS51194">
    <property type="entry name" value="HELICASE_CTER"/>
    <property type="match status" value="1"/>
</dbReference>
<evidence type="ECO:0000259" key="17">
    <source>
        <dbReference type="PROSITE" id="PS50126"/>
    </source>
</evidence>
<feature type="region of interest" description="Disordered" evidence="16">
    <location>
        <begin position="1"/>
        <end position="136"/>
    </location>
</feature>
<dbReference type="SMART" id="SM00847">
    <property type="entry name" value="HA2"/>
    <property type="match status" value="1"/>
</dbReference>
<evidence type="ECO:0000256" key="10">
    <source>
        <dbReference type="ARBA" id="ARBA00047984"/>
    </source>
</evidence>
<evidence type="ECO:0000256" key="7">
    <source>
        <dbReference type="ARBA" id="ARBA00022840"/>
    </source>
</evidence>
<proteinExistence type="inferred from homology"/>
<dbReference type="GO" id="GO:0003724">
    <property type="term" value="F:RNA helicase activity"/>
    <property type="evidence" value="ECO:0007669"/>
    <property type="project" value="UniProtKB-EC"/>
</dbReference>
<protein>
    <recommendedName>
        <fullName evidence="14">ATP-dependent RNA helicase DHX8</fullName>
        <ecNumber evidence="1">3.6.4.13</ecNumber>
    </recommendedName>
    <alternativeName>
        <fullName evidence="15">DEAH box protein 8</fullName>
    </alternativeName>
</protein>
<sequence>MLGDTGSSSSGTSEALRRDRSLREPRCLGAPPPHPSPPSRPRSPHRAAGSGSRRSRGCAWGPPRGSPWPGSNGEGAVSAVPGPLSASTPPPHHPAPVPAAPAAAAPAPPACAAPPSGRPTWRRRRGAPSNRRVTSPARPFGCADWFPADQPGGPSLSLSTVSVGARRSSAPACLSLYGQCGQAACGAASWLPVQAGCGSGGGGEGAAMADLVALEELAKLEYLSLVSKVCTELDNHLGINDKDLAEFVISLAEKNTTFDTFKAVLLKNGAEFTDSLISNLLRLIQTMRPPSKPSTSKEAVVKPKSEKERLKELFPALCRPDNPNIRNMLDEDDVKVAADALKELEALMPSADRQGKQRNSDHRYGSRISFEGWILAVNIACLRRHRSRSRSRSRTRDRNRGKSRYHSRSRSRSPSRDRRDRDKYLEKGNERWRDKHVDRPPPEEPSIGDIYNGKVTSIMQFGCFVQLEGLRKRWEGLVHISELRREGRVANVADVVSKGQRVKVKVLSFTGSKTSLSMKDVDQDTGEDLNPNRRRNLVGETNEETSMRNPDRPSHLSLVNAPEVEDDTLERKRLTRISDPEKWEIKQMIAANVLSKEEFPDFDEETGILPKVDDEEDEDLEIELVEEEPPFLRGHTKQSMDMSPIKIVKNPDGSLSQAAMMQSALAKERRELKQAQREAEMDSIPMGLNTHWVDPLPDVDGRQIAANMRGIGMMPNDIPEWKKHAFGGNKASYGKKTQLSIIEQRESLPIFRLKEQLIQYAIIMLDEAHERTIHTDVLFGLLKKTVQKRQDMKLIVTSATLDAVKFSQYFYEAPIFTIPGRTYPVEILYTKEPETDYLDASLITVMQIHLTEPPGDILVFLTGQEEIDTACEILYERMKSLGPDVPELIILPVYSALPSEMQTRIFDPAPPGSRKVVIATNIAETSLTIDGIYYVVDPGFVKQKVYNSKTGIDQLVVTPISQAQAKQRAGRAGRTGPGKCYRLYTERAYRDEMLTTNVPEIQRTNLASTVLSLKAMGINDLLSFDFMDAPPMETLITAMEQLYTLGALDDEGLLTRLGRRMAEFPLEPMLCKMLIMSVHLGCSEEMLTIVSMLSVQNVFYRPKDKQALADQKKAKFHQTEGDHLTLLAVYNSWKNNKFSNPWCYENFIQARSLRRAQDIRKQMLGIMDRHKLDVVSCGKATVRVQKAICSGFFRNAAKKDPQEGYRTLIDQQVVYIHPSSALFNRQPEWVVYHELVLTTKEYMREVTTIDPRWLVEFAPAFFKVSDPTKLSKQKKQQRLEPLYNRYEEPNAWRISRAFRRR</sequence>
<evidence type="ECO:0000313" key="20">
    <source>
        <dbReference type="Proteomes" id="UP000694556"/>
    </source>
</evidence>